<feature type="compositionally biased region" description="Low complexity" evidence="1">
    <location>
        <begin position="236"/>
        <end position="249"/>
    </location>
</feature>
<evidence type="ECO:0000256" key="1">
    <source>
        <dbReference type="SAM" id="MobiDB-lite"/>
    </source>
</evidence>
<reference evidence="2" key="1">
    <citation type="submission" date="2019-04" db="EMBL/GenBank/DDBJ databases">
        <title>Sequencing of skin fungus with MAO and IRED activity.</title>
        <authorList>
            <person name="Marsaioli A.J."/>
            <person name="Bonatto J.M.C."/>
            <person name="Reis Junior O."/>
        </authorList>
    </citation>
    <scope>NUCLEOTIDE SEQUENCE</scope>
    <source>
        <strain evidence="2">28M1</strain>
    </source>
</reference>
<dbReference type="OrthoDB" id="10491851at2759"/>
<keyword evidence="3" id="KW-1185">Reference proteome</keyword>
<proteinExistence type="predicted"/>
<sequence length="311" mass="34727">MFFSANSREDLSHEDISIPTMIERRWSVPSAPPRREDVRMRWSDITFEEHSTCSETEAEKQNKAYEELRTLTKDGPEPIQDRPHCFMKCSHDICEAFILSHMNADIVREHECHECASSGPRGTIGNTDKASAPVPTPIEDMRLKLYAKELRDMTQRVMHDLASSGGTEPFPAYNEVDYFEGIAPFSLEHEKTALAPQAGSDPLRRPRSSHPLPSQDDCSIPLNCNFSINEQSIAANASASDASPSSSNHSTRHWTRPASTEFGATDRPTANLLGDKRVRRKKACYFSISDGQTDSNGEPLITRSLRDSSDG</sequence>
<dbReference type="EMBL" id="SWKV01000035">
    <property type="protein sequence ID" value="KAF3038665.1"/>
    <property type="molecule type" value="Genomic_DNA"/>
</dbReference>
<dbReference type="AlphaFoldDB" id="A0A9P5C0T5"/>
<name>A0A9P5C0T5_9PLEO</name>
<protein>
    <submittedName>
        <fullName evidence="2">Uncharacterized protein</fullName>
    </submittedName>
</protein>
<feature type="region of interest" description="Disordered" evidence="1">
    <location>
        <begin position="236"/>
        <end position="311"/>
    </location>
</feature>
<gene>
    <name evidence="2" type="ORF">E8E12_007036</name>
</gene>
<evidence type="ECO:0000313" key="3">
    <source>
        <dbReference type="Proteomes" id="UP000758155"/>
    </source>
</evidence>
<organism evidence="2 3">
    <name type="scientific">Didymella heteroderae</name>
    <dbReference type="NCBI Taxonomy" id="1769908"/>
    <lineage>
        <taxon>Eukaryota</taxon>
        <taxon>Fungi</taxon>
        <taxon>Dikarya</taxon>
        <taxon>Ascomycota</taxon>
        <taxon>Pezizomycotina</taxon>
        <taxon>Dothideomycetes</taxon>
        <taxon>Pleosporomycetidae</taxon>
        <taxon>Pleosporales</taxon>
        <taxon>Pleosporineae</taxon>
        <taxon>Didymellaceae</taxon>
        <taxon>Didymella</taxon>
    </lineage>
</organism>
<evidence type="ECO:0000313" key="2">
    <source>
        <dbReference type="EMBL" id="KAF3038665.1"/>
    </source>
</evidence>
<dbReference type="Proteomes" id="UP000758155">
    <property type="component" value="Unassembled WGS sequence"/>
</dbReference>
<comment type="caution">
    <text evidence="2">The sequence shown here is derived from an EMBL/GenBank/DDBJ whole genome shotgun (WGS) entry which is preliminary data.</text>
</comment>
<feature type="region of interest" description="Disordered" evidence="1">
    <location>
        <begin position="196"/>
        <end position="216"/>
    </location>
</feature>
<accession>A0A9P5C0T5</accession>